<evidence type="ECO:0000256" key="2">
    <source>
        <dbReference type="ARBA" id="ARBA00022475"/>
    </source>
</evidence>
<dbReference type="Pfam" id="PF00535">
    <property type="entry name" value="Glycos_transf_2"/>
    <property type="match status" value="1"/>
</dbReference>
<evidence type="ECO:0000256" key="3">
    <source>
        <dbReference type="ARBA" id="ARBA00022676"/>
    </source>
</evidence>
<keyword evidence="2" id="KW-1003">Cell membrane</keyword>
<evidence type="ECO:0000256" key="4">
    <source>
        <dbReference type="ARBA" id="ARBA00022679"/>
    </source>
</evidence>
<dbReference type="AlphaFoldDB" id="A0A382C9Y7"/>
<organism evidence="7">
    <name type="scientific">marine metagenome</name>
    <dbReference type="NCBI Taxonomy" id="408172"/>
    <lineage>
        <taxon>unclassified sequences</taxon>
        <taxon>metagenomes</taxon>
        <taxon>ecological metagenomes</taxon>
    </lineage>
</organism>
<comment type="subcellular location">
    <subcellularLocation>
        <location evidence="1">Cell membrane</location>
    </subcellularLocation>
</comment>
<dbReference type="InterPro" id="IPR029044">
    <property type="entry name" value="Nucleotide-diphossugar_trans"/>
</dbReference>
<dbReference type="InterPro" id="IPR001173">
    <property type="entry name" value="Glyco_trans_2-like"/>
</dbReference>
<feature type="domain" description="Glycosyltransferase 2-like" evidence="6">
    <location>
        <begin position="4"/>
        <end position="142"/>
    </location>
</feature>
<feature type="non-terminal residue" evidence="7">
    <location>
        <position position="1"/>
    </location>
</feature>
<gene>
    <name evidence="7" type="ORF">METZ01_LOCUS174927</name>
</gene>
<dbReference type="SUPFAM" id="SSF53448">
    <property type="entry name" value="Nucleotide-diphospho-sugar transferases"/>
    <property type="match status" value="1"/>
</dbReference>
<evidence type="ECO:0000313" key="7">
    <source>
        <dbReference type="EMBL" id="SVB22073.1"/>
    </source>
</evidence>
<reference evidence="7" key="1">
    <citation type="submission" date="2018-05" db="EMBL/GenBank/DDBJ databases">
        <authorList>
            <person name="Lanie J.A."/>
            <person name="Ng W.-L."/>
            <person name="Kazmierczak K.M."/>
            <person name="Andrzejewski T.M."/>
            <person name="Davidsen T.M."/>
            <person name="Wayne K.J."/>
            <person name="Tettelin H."/>
            <person name="Glass J.I."/>
            <person name="Rusch D."/>
            <person name="Podicherti R."/>
            <person name="Tsui H.-C.T."/>
            <person name="Winkler M.E."/>
        </authorList>
    </citation>
    <scope>NUCLEOTIDE SEQUENCE</scope>
</reference>
<sequence length="240" mass="26953">VLISIVIPAYNEAKYLPRTLEAVHRARTVLDQAGWASEIVVCDNNSTDDTAVLARANGARVVFESFNQIAASRNAAGRAARGDWLVFVDADTQVTPMLFREMIRAMACDDCLGGGCRVTFDSGPWLARQTVIIWNTIGRVMRWAAGSFLFCRASAFRELGGFSQDWFAAEEVEYCIRLNRLGQYLAKRMIILKEPVISSGRKVRALFTLKNLAHGLEAIVTFGETLKQRDNCRYWYDSLR</sequence>
<evidence type="ECO:0000256" key="1">
    <source>
        <dbReference type="ARBA" id="ARBA00004236"/>
    </source>
</evidence>
<name>A0A382C9Y7_9ZZZZ</name>
<dbReference type="Gene3D" id="3.90.550.10">
    <property type="entry name" value="Spore Coat Polysaccharide Biosynthesis Protein SpsA, Chain A"/>
    <property type="match status" value="1"/>
</dbReference>
<evidence type="ECO:0000256" key="5">
    <source>
        <dbReference type="ARBA" id="ARBA00023136"/>
    </source>
</evidence>
<dbReference type="PANTHER" id="PTHR43646:SF2">
    <property type="entry name" value="GLYCOSYLTRANSFERASE 2-LIKE DOMAIN-CONTAINING PROTEIN"/>
    <property type="match status" value="1"/>
</dbReference>
<dbReference type="EMBL" id="UINC01033190">
    <property type="protein sequence ID" value="SVB22073.1"/>
    <property type="molecule type" value="Genomic_DNA"/>
</dbReference>
<dbReference type="GO" id="GO:0005886">
    <property type="term" value="C:plasma membrane"/>
    <property type="evidence" value="ECO:0007669"/>
    <property type="project" value="UniProtKB-SubCell"/>
</dbReference>
<dbReference type="GO" id="GO:0016757">
    <property type="term" value="F:glycosyltransferase activity"/>
    <property type="evidence" value="ECO:0007669"/>
    <property type="project" value="UniProtKB-KW"/>
</dbReference>
<evidence type="ECO:0000259" key="6">
    <source>
        <dbReference type="Pfam" id="PF00535"/>
    </source>
</evidence>
<accession>A0A382C9Y7</accession>
<keyword evidence="3" id="KW-0328">Glycosyltransferase</keyword>
<keyword evidence="4" id="KW-0808">Transferase</keyword>
<dbReference type="PANTHER" id="PTHR43646">
    <property type="entry name" value="GLYCOSYLTRANSFERASE"/>
    <property type="match status" value="1"/>
</dbReference>
<proteinExistence type="predicted"/>
<keyword evidence="5" id="KW-0472">Membrane</keyword>
<protein>
    <recommendedName>
        <fullName evidence="6">Glycosyltransferase 2-like domain-containing protein</fullName>
    </recommendedName>
</protein>